<comment type="caution">
    <text evidence="1">The sequence shown here is derived from an EMBL/GenBank/DDBJ whole genome shotgun (WGS) entry which is preliminary data.</text>
</comment>
<proteinExistence type="predicted"/>
<dbReference type="RefSeq" id="WP_244024501.1">
    <property type="nucleotide sequence ID" value="NZ_JALHLF010000212.1"/>
</dbReference>
<dbReference type="EMBL" id="JALHLF010000212">
    <property type="protein sequence ID" value="MCJ2185077.1"/>
    <property type="molecule type" value="Genomic_DNA"/>
</dbReference>
<accession>A0ABT0BJ58</accession>
<protein>
    <submittedName>
        <fullName evidence="1">Transposase</fullName>
    </submittedName>
</protein>
<organism evidence="1 2">
    <name type="scientific">Novosphingobium organovorum</name>
    <dbReference type="NCBI Taxonomy" id="2930092"/>
    <lineage>
        <taxon>Bacteria</taxon>
        <taxon>Pseudomonadati</taxon>
        <taxon>Pseudomonadota</taxon>
        <taxon>Alphaproteobacteria</taxon>
        <taxon>Sphingomonadales</taxon>
        <taxon>Sphingomonadaceae</taxon>
        <taxon>Novosphingobium</taxon>
    </lineage>
</organism>
<keyword evidence="2" id="KW-1185">Reference proteome</keyword>
<evidence type="ECO:0000313" key="2">
    <source>
        <dbReference type="Proteomes" id="UP001162881"/>
    </source>
</evidence>
<gene>
    <name evidence="1" type="ORF">MTR62_20655</name>
</gene>
<sequence length="301" mass="32465">MARLIAVRDKAVVAVRDKAVVAVRDRAAVSLAECVDALESWGFDPGDEVNLAHAASWLVRLGNNTGFLGDLLIGALGPGGQAGAPSPFLRMGANASVLVAPGKGNFYLIARIWPSPADSAYQTSGPAAFDYGVLHDHNFDFLELGYFGPGPRVDDFEYDPASVVGYPGESVALRRRGRFCMEPGTLVHYRAGRDIHCVHPPASLSITLSLAHCQAVQGWRDHYVFSLEAAQADHARIVQRLGAGPSEAFIRIAVALGSEEALDLAERFARHHPSDRMRLCAWQALADAASDAAARDRLWRQ</sequence>
<dbReference type="Proteomes" id="UP001162881">
    <property type="component" value="Unassembled WGS sequence"/>
</dbReference>
<name>A0ABT0BJ58_9SPHN</name>
<evidence type="ECO:0000313" key="1">
    <source>
        <dbReference type="EMBL" id="MCJ2185077.1"/>
    </source>
</evidence>
<feature type="non-terminal residue" evidence="1">
    <location>
        <position position="301"/>
    </location>
</feature>
<reference evidence="1" key="1">
    <citation type="submission" date="2022-03" db="EMBL/GenBank/DDBJ databases">
        <title>Identification of a novel bacterium isolated from mangrove sediments.</title>
        <authorList>
            <person name="Pan X."/>
        </authorList>
    </citation>
    <scope>NUCLEOTIDE SEQUENCE</scope>
    <source>
        <strain evidence="1">B1949</strain>
    </source>
</reference>